<protein>
    <submittedName>
        <fullName evidence="6">Response regulator containing a CheY-like receiver domain and an HTH DNA-binding domain</fullName>
    </submittedName>
</protein>
<feature type="domain" description="HTH luxR-type" evidence="4">
    <location>
        <begin position="144"/>
        <end position="209"/>
    </location>
</feature>
<dbReference type="Proteomes" id="UP000032266">
    <property type="component" value="Chromosome"/>
</dbReference>
<dbReference type="PRINTS" id="PR00038">
    <property type="entry name" value="HTHLUXR"/>
</dbReference>
<gene>
    <name evidence="6" type="ORF">YC6258_05841</name>
</gene>
<dbReference type="RefSeq" id="WP_044619495.1">
    <property type="nucleotide sequence ID" value="NZ_CP007142.1"/>
</dbReference>
<dbReference type="GO" id="GO:0000160">
    <property type="term" value="P:phosphorelay signal transduction system"/>
    <property type="evidence" value="ECO:0007669"/>
    <property type="project" value="InterPro"/>
</dbReference>
<dbReference type="Pfam" id="PF00072">
    <property type="entry name" value="Response_reg"/>
    <property type="match status" value="1"/>
</dbReference>
<proteinExistence type="predicted"/>
<dbReference type="STRING" id="1445510.YC6258_05841"/>
<evidence type="ECO:0000256" key="1">
    <source>
        <dbReference type="ARBA" id="ARBA00022553"/>
    </source>
</evidence>
<dbReference type="Gene3D" id="3.40.50.2300">
    <property type="match status" value="1"/>
</dbReference>
<evidence type="ECO:0000259" key="5">
    <source>
        <dbReference type="PROSITE" id="PS50110"/>
    </source>
</evidence>
<dbReference type="InterPro" id="IPR039420">
    <property type="entry name" value="WalR-like"/>
</dbReference>
<dbReference type="InterPro" id="IPR011006">
    <property type="entry name" value="CheY-like_superfamily"/>
</dbReference>
<dbReference type="CDD" id="cd06170">
    <property type="entry name" value="LuxR_C_like"/>
    <property type="match status" value="1"/>
</dbReference>
<evidence type="ECO:0000256" key="2">
    <source>
        <dbReference type="ARBA" id="ARBA00023125"/>
    </source>
</evidence>
<feature type="domain" description="Response regulatory" evidence="5">
    <location>
        <begin position="3"/>
        <end position="119"/>
    </location>
</feature>
<dbReference type="InterPro" id="IPR000792">
    <property type="entry name" value="Tscrpt_reg_LuxR_C"/>
</dbReference>
<organism evidence="6 7">
    <name type="scientific">Gynuella sunshinyii YC6258</name>
    <dbReference type="NCBI Taxonomy" id="1445510"/>
    <lineage>
        <taxon>Bacteria</taxon>
        <taxon>Pseudomonadati</taxon>
        <taxon>Pseudomonadota</taxon>
        <taxon>Gammaproteobacteria</taxon>
        <taxon>Oceanospirillales</taxon>
        <taxon>Saccharospirillaceae</taxon>
        <taxon>Gynuella</taxon>
    </lineage>
</organism>
<dbReference type="GO" id="GO:0003677">
    <property type="term" value="F:DNA binding"/>
    <property type="evidence" value="ECO:0007669"/>
    <property type="project" value="UniProtKB-KW"/>
</dbReference>
<dbReference type="PANTHER" id="PTHR43214:SF43">
    <property type="entry name" value="TWO-COMPONENT RESPONSE REGULATOR"/>
    <property type="match status" value="1"/>
</dbReference>
<keyword evidence="1 3" id="KW-0597">Phosphoprotein</keyword>
<dbReference type="SMART" id="SM00448">
    <property type="entry name" value="REC"/>
    <property type="match status" value="1"/>
</dbReference>
<accession>A0A0C5W5J3</accession>
<name>A0A0C5W5J3_9GAMM</name>
<dbReference type="PROSITE" id="PS50043">
    <property type="entry name" value="HTH_LUXR_2"/>
    <property type="match status" value="1"/>
</dbReference>
<sequence>MIRILVADDQAIVRDGLKLILSLEADFEVVATAEDGLRAVELAGLHRPDLILMDIHMPRLDGIAATARILENHADLRVLMLTTYDTDEWLSQALAAGASGYLLKDTTREELVKAIRGTLEGKHYLDPQIAGLLFKNDTGCQPPAPSWLSELNERELAVLKLIGQGLSNPRIATRLHLSEGTVRNYVSTVLNKLEVTDRTQAAILAVKHGLDR</sequence>
<keyword evidence="7" id="KW-1185">Reference proteome</keyword>
<dbReference type="InterPro" id="IPR058245">
    <property type="entry name" value="NreC/VraR/RcsB-like_REC"/>
</dbReference>
<dbReference type="CDD" id="cd17535">
    <property type="entry name" value="REC_NarL-like"/>
    <property type="match status" value="1"/>
</dbReference>
<dbReference type="AlphaFoldDB" id="A0A0C5W5J3"/>
<dbReference type="GO" id="GO:0006355">
    <property type="term" value="P:regulation of DNA-templated transcription"/>
    <property type="evidence" value="ECO:0007669"/>
    <property type="project" value="InterPro"/>
</dbReference>
<dbReference type="EMBL" id="CP007142">
    <property type="protein sequence ID" value="AJQ97869.1"/>
    <property type="molecule type" value="Genomic_DNA"/>
</dbReference>
<keyword evidence="2 6" id="KW-0238">DNA-binding</keyword>
<dbReference type="PANTHER" id="PTHR43214">
    <property type="entry name" value="TWO-COMPONENT RESPONSE REGULATOR"/>
    <property type="match status" value="1"/>
</dbReference>
<dbReference type="SUPFAM" id="SSF52172">
    <property type="entry name" value="CheY-like"/>
    <property type="match status" value="1"/>
</dbReference>
<dbReference type="HOGENOM" id="CLU_000445_90_10_6"/>
<dbReference type="SMART" id="SM00421">
    <property type="entry name" value="HTH_LUXR"/>
    <property type="match status" value="1"/>
</dbReference>
<reference evidence="6 7" key="1">
    <citation type="submission" date="2014-01" db="EMBL/GenBank/DDBJ databases">
        <title>Full genme sequencing of cellulolytic bacterium Gynuella sunshinyii YC6258T gen. nov., sp. nov.</title>
        <authorList>
            <person name="Khan H."/>
            <person name="Chung E.J."/>
            <person name="Chung Y.R."/>
        </authorList>
    </citation>
    <scope>NUCLEOTIDE SEQUENCE [LARGE SCALE GENOMIC DNA]</scope>
    <source>
        <strain evidence="6 7">YC6258</strain>
    </source>
</reference>
<dbReference type="KEGG" id="gsn:YC6258_05841"/>
<dbReference type="OrthoDB" id="9796655at2"/>
<evidence type="ECO:0000259" key="4">
    <source>
        <dbReference type="PROSITE" id="PS50043"/>
    </source>
</evidence>
<dbReference type="SUPFAM" id="SSF46894">
    <property type="entry name" value="C-terminal effector domain of the bipartite response regulators"/>
    <property type="match status" value="1"/>
</dbReference>
<dbReference type="Pfam" id="PF00196">
    <property type="entry name" value="GerE"/>
    <property type="match status" value="1"/>
</dbReference>
<dbReference type="PROSITE" id="PS50110">
    <property type="entry name" value="RESPONSE_REGULATORY"/>
    <property type="match status" value="1"/>
</dbReference>
<evidence type="ECO:0000313" key="6">
    <source>
        <dbReference type="EMBL" id="AJQ97869.1"/>
    </source>
</evidence>
<dbReference type="InterPro" id="IPR016032">
    <property type="entry name" value="Sig_transdc_resp-reg_C-effctor"/>
</dbReference>
<feature type="modified residue" description="4-aspartylphosphate" evidence="3">
    <location>
        <position position="54"/>
    </location>
</feature>
<evidence type="ECO:0000256" key="3">
    <source>
        <dbReference type="PROSITE-ProRule" id="PRU00169"/>
    </source>
</evidence>
<evidence type="ECO:0000313" key="7">
    <source>
        <dbReference type="Proteomes" id="UP000032266"/>
    </source>
</evidence>
<dbReference type="InterPro" id="IPR001789">
    <property type="entry name" value="Sig_transdc_resp-reg_receiver"/>
</dbReference>